<evidence type="ECO:0000259" key="3">
    <source>
        <dbReference type="Pfam" id="PF13439"/>
    </source>
</evidence>
<feature type="domain" description="Glycosyltransferase subfamily 4-like N-terminal" evidence="3">
    <location>
        <begin position="25"/>
        <end position="133"/>
    </location>
</feature>
<gene>
    <name evidence="4" type="ORF">JF50_04080</name>
</gene>
<dbReference type="Pfam" id="PF13692">
    <property type="entry name" value="Glyco_trans_1_4"/>
    <property type="match status" value="1"/>
</dbReference>
<dbReference type="GO" id="GO:0016757">
    <property type="term" value="F:glycosyltransferase activity"/>
    <property type="evidence" value="ECO:0007669"/>
    <property type="project" value="UniProtKB-KW"/>
</dbReference>
<name>A0A0C1QBC6_9GAMM</name>
<evidence type="ECO:0000313" key="5">
    <source>
        <dbReference type="Proteomes" id="UP000031327"/>
    </source>
</evidence>
<evidence type="ECO:0000256" key="2">
    <source>
        <dbReference type="ARBA" id="ARBA00022679"/>
    </source>
</evidence>
<dbReference type="PANTHER" id="PTHR12526:SF629">
    <property type="entry name" value="TEICHURONIC ACID BIOSYNTHESIS GLYCOSYLTRANSFERASE TUAH-RELATED"/>
    <property type="match status" value="1"/>
</dbReference>
<evidence type="ECO:0000256" key="1">
    <source>
        <dbReference type="ARBA" id="ARBA00022676"/>
    </source>
</evidence>
<accession>A0A0C1QBC6</accession>
<dbReference type="Proteomes" id="UP000031327">
    <property type="component" value="Unassembled WGS sequence"/>
</dbReference>
<dbReference type="RefSeq" id="WP_039608228.1">
    <property type="nucleotide sequence ID" value="NZ_JWIC01000004.1"/>
</dbReference>
<keyword evidence="1" id="KW-0328">Glycosyltransferase</keyword>
<keyword evidence="2" id="KW-0808">Transferase</keyword>
<dbReference type="PANTHER" id="PTHR12526">
    <property type="entry name" value="GLYCOSYLTRANSFERASE"/>
    <property type="match status" value="1"/>
</dbReference>
<dbReference type="EMBL" id="JWIC01000004">
    <property type="protein sequence ID" value="KID57931.1"/>
    <property type="molecule type" value="Genomic_DNA"/>
</dbReference>
<dbReference type="Pfam" id="PF13439">
    <property type="entry name" value="Glyco_transf_4"/>
    <property type="match status" value="1"/>
</dbReference>
<dbReference type="OrthoDB" id="9815351at2"/>
<protein>
    <recommendedName>
        <fullName evidence="3">Glycosyltransferase subfamily 4-like N-terminal domain-containing protein</fullName>
    </recommendedName>
</protein>
<comment type="caution">
    <text evidence="4">The sequence shown here is derived from an EMBL/GenBank/DDBJ whole genome shotgun (WGS) entry which is preliminary data.</text>
</comment>
<dbReference type="SUPFAM" id="SSF53756">
    <property type="entry name" value="UDP-Glycosyltransferase/glycogen phosphorylase"/>
    <property type="match status" value="1"/>
</dbReference>
<organism evidence="4 5">
    <name type="scientific">Pseudoalteromonas luteoviolacea</name>
    <dbReference type="NCBI Taxonomy" id="43657"/>
    <lineage>
        <taxon>Bacteria</taxon>
        <taxon>Pseudomonadati</taxon>
        <taxon>Pseudomonadota</taxon>
        <taxon>Gammaproteobacteria</taxon>
        <taxon>Alteromonadales</taxon>
        <taxon>Pseudoalteromonadaceae</taxon>
        <taxon>Pseudoalteromonas</taxon>
    </lineage>
</organism>
<dbReference type="InterPro" id="IPR028098">
    <property type="entry name" value="Glyco_trans_4-like_N"/>
</dbReference>
<reference evidence="4 5" key="1">
    <citation type="submission" date="2014-12" db="EMBL/GenBank/DDBJ databases">
        <title>Draft Genome Sequence of Pseudoalteromonas luteoviolacea HI1.</title>
        <authorList>
            <person name="Asahina A.Y."/>
            <person name="Hadfield M.G."/>
        </authorList>
    </citation>
    <scope>NUCLEOTIDE SEQUENCE [LARGE SCALE GENOMIC DNA]</scope>
    <source>
        <strain evidence="4 5">HI1</strain>
    </source>
</reference>
<sequence>MSKKKICIVAPIHIWDDVRVYKKQAVSLAASGFDVTLIARMDAELDGTIQEGVHLVRSKISDKGKIGRIAFIYRVFLQALKCRADIYHLHNPNSIPIVILLSLLSRQVVYDTHEDYSQRLLFREWIPKSFRKLLCWLVSNLEKCAARASEFSIATQTSVVKRLGNNAILIGNSPRYSPDLVEKVKQNSRNIVKSDSFRLVYLGAINESRGISDIVNSLESINKHADTRLWLIGDIPSAYRLELENLPGWSFVDYLGRLEQDSAFAYVSLSDLGLICIHDVGDHAKTDPNKLYEYMSFGVPFVASNFSAWKEKLKSVNAGLFIEPNDPEKLAETIIECTGRVDELQELGRQGVKFVEQNNWSQEFSKLEQNYREVLK</sequence>
<proteinExistence type="predicted"/>
<dbReference type="Gene3D" id="3.40.50.2000">
    <property type="entry name" value="Glycogen Phosphorylase B"/>
    <property type="match status" value="2"/>
</dbReference>
<dbReference type="AlphaFoldDB" id="A0A0C1QBC6"/>
<evidence type="ECO:0000313" key="4">
    <source>
        <dbReference type="EMBL" id="KID57931.1"/>
    </source>
</evidence>